<dbReference type="Proteomes" id="UP001412239">
    <property type="component" value="Unassembled WGS sequence"/>
</dbReference>
<evidence type="ECO:0000313" key="1">
    <source>
        <dbReference type="EMBL" id="CUS07801.1"/>
    </source>
</evidence>
<evidence type="ECO:0000313" key="2">
    <source>
        <dbReference type="Proteomes" id="UP001412239"/>
    </source>
</evidence>
<sequence length="110" mass="11799">MADISFSSVSPLPALGLGEYEESGALIGCGSPSTLTLQAFWWWVRPGSFGVVARSDVGCLPAAHSIRSATPTVFSHTARSHTTPFPPIQTRLANSLIFVNSLKFPCCNRF</sequence>
<gene>
    <name evidence="1" type="ORF">GSTUAT00008112001</name>
</gene>
<dbReference type="EMBL" id="LN891177">
    <property type="protein sequence ID" value="CUS07801.1"/>
    <property type="molecule type" value="Genomic_DNA"/>
</dbReference>
<name>A0A292PLZ4_9PEZI</name>
<dbReference type="AlphaFoldDB" id="A0A292PLZ4"/>
<reference evidence="1" key="1">
    <citation type="submission" date="2015-10" db="EMBL/GenBank/DDBJ databases">
        <authorList>
            <person name="Regsiter A."/>
            <person name="william w."/>
        </authorList>
    </citation>
    <scope>NUCLEOTIDE SEQUENCE</scope>
    <source>
        <strain evidence="1">Montdore</strain>
    </source>
</reference>
<organism evidence="1 2">
    <name type="scientific">Tuber aestivum</name>
    <name type="common">summer truffle</name>
    <dbReference type="NCBI Taxonomy" id="59557"/>
    <lineage>
        <taxon>Eukaryota</taxon>
        <taxon>Fungi</taxon>
        <taxon>Dikarya</taxon>
        <taxon>Ascomycota</taxon>
        <taxon>Pezizomycotina</taxon>
        <taxon>Pezizomycetes</taxon>
        <taxon>Pezizales</taxon>
        <taxon>Tuberaceae</taxon>
        <taxon>Tuber</taxon>
    </lineage>
</organism>
<keyword evidence="2" id="KW-1185">Reference proteome</keyword>
<proteinExistence type="predicted"/>
<accession>A0A292PLZ4</accession>
<protein>
    <submittedName>
        <fullName evidence="1">Uncharacterized protein</fullName>
    </submittedName>
</protein>